<evidence type="ECO:0000313" key="1">
    <source>
        <dbReference type="EMBL" id="CAF5194608.1"/>
    </source>
</evidence>
<proteinExistence type="predicted"/>
<dbReference type="Proteomes" id="UP000681720">
    <property type="component" value="Unassembled WGS sequence"/>
</dbReference>
<reference evidence="1" key="1">
    <citation type="submission" date="2021-02" db="EMBL/GenBank/DDBJ databases">
        <authorList>
            <person name="Nowell W R."/>
        </authorList>
    </citation>
    <scope>NUCLEOTIDE SEQUENCE</scope>
</reference>
<gene>
    <name evidence="1" type="ORF">GIL414_LOCUS74341</name>
</gene>
<accession>A0A8S3I5K8</accession>
<comment type="caution">
    <text evidence="1">The sequence shown here is derived from an EMBL/GenBank/DDBJ whole genome shotgun (WGS) entry which is preliminary data.</text>
</comment>
<dbReference type="AlphaFoldDB" id="A0A8S3I5K8"/>
<name>A0A8S3I5K8_9BILA</name>
<dbReference type="EMBL" id="CAJOBJ010340621">
    <property type="protein sequence ID" value="CAF5194608.1"/>
    <property type="molecule type" value="Genomic_DNA"/>
</dbReference>
<feature type="non-terminal residue" evidence="1">
    <location>
        <position position="38"/>
    </location>
</feature>
<evidence type="ECO:0000313" key="2">
    <source>
        <dbReference type="Proteomes" id="UP000681720"/>
    </source>
</evidence>
<sequence>MAIVVERTVTESIDDLVREAESLKTRLEEERAKFNDME</sequence>
<organism evidence="1 2">
    <name type="scientific">Rotaria magnacalcarata</name>
    <dbReference type="NCBI Taxonomy" id="392030"/>
    <lineage>
        <taxon>Eukaryota</taxon>
        <taxon>Metazoa</taxon>
        <taxon>Spiralia</taxon>
        <taxon>Gnathifera</taxon>
        <taxon>Rotifera</taxon>
        <taxon>Eurotatoria</taxon>
        <taxon>Bdelloidea</taxon>
        <taxon>Philodinida</taxon>
        <taxon>Philodinidae</taxon>
        <taxon>Rotaria</taxon>
    </lineage>
</organism>
<protein>
    <submittedName>
        <fullName evidence="1">Uncharacterized protein</fullName>
    </submittedName>
</protein>